<evidence type="ECO:0000313" key="2">
    <source>
        <dbReference type="EMBL" id="CUG88757.1"/>
    </source>
</evidence>
<reference evidence="3" key="1">
    <citation type="submission" date="2015-09" db="EMBL/GenBank/DDBJ databases">
        <authorList>
            <consortium name="Pathogen Informatics"/>
        </authorList>
    </citation>
    <scope>NUCLEOTIDE SEQUENCE [LARGE SCALE GENOMIC DNA]</scope>
    <source>
        <strain evidence="3">Lake Konstanz</strain>
    </source>
</reference>
<dbReference type="OrthoDB" id="272753at2759"/>
<protein>
    <submittedName>
        <fullName evidence="2">Uncharacterized protein</fullName>
    </submittedName>
</protein>
<sequence>MFNDIVEHLRVIVGVHGSKGCTLHIAVDALREVILPRLRIALNPIIGASIFELLRADGHVTAQVEAIIATTATRGRKKKGEPTTSALPNDWPVAMWAETMSSQPSLLSTIRLVPSKTLQSHSCGVPSGAFMRPAMWATLDVLGQHLSHGVARETIKAACDAVPGPSSSYFLSIRDLKGEHLMITCAAIVKGTFRERYFLRVANPCVGASPIHGAFADWLAHIRAAASEDEHDCNSDEDAAPSQRNVTQRVKVEFDNDDDFDENAPLGATFPLRALRHQQEMSMRASLPTGGSVQSVVAIDDDILVRSVNTAGGAITLRGLTRQLLRFYRLPMPENSKKLGVAGTAVASQCRQISALRVIDGPTDSQTIVCHSSRLDEVMQQRKDRAGALTTHDDASENKNDVPRRQTEVSSTTQSTSSVFPASFDPLMPLVPQVLLLAQTKPVLVEQIKPPLLGRNMKQFIPRLRAAMVLPPFAGNVEIRMQRADDRKAFCVELVPSAAAILAQTKVKQETDGVQPQTPPTASGISQWAKTTFRDALKAHASGVMTLDTITEILDSRTIRRLIPVLRAEGSIVTTGLQLPGRRTRVGLVLDADKLDAITEETKQQAAEQYFATLEQRKSKALSRNPLLSPTKTSHGITQQQPRKRGASGKGRSVPSAALTQSEEGSTEKDMTSGVSAEVVSEKWSTVLKAQASFISIANGAAPSAPARCWRLHLELWHIYLRRRHIRRQGTHHRGQQPMLSLREVLEEMSFSTFCVVCGVMSQDLETLMPQQQGCDDDSSMWGLPIRRLPSSLQDLCYSQLNYPVYSTIGLLQSIGALTSDLPQRLIDPQQAGRQKEAQVVNAHILLQSVITSADGQRWPIAASHPTVILANVGLFWALGRIDAPLTSTSTTSTARVRKMCSAVTSILPTRLSLCETYATTQMLRCSFPFAAHLLVRAAGDHSQLASTTSSVGNQHADMNRPSCSAAVKTMMAILLRDERVTVDAEKAGDGEEDETEDMTAASTQYDDGEETSAKDNERVILTGRQRAQSVHRRRKPTVSSRAFNDALHVSVSDDTNWLGALARMSRLLSNEGALGFLRSLSKTLCNLHDAVTLHVPKVTNVQWRHVRLYVLHTMLHPTQTLLTTTFVCEEPASVVAALYASLKRLVNPSRDPKHAAVELLKEHEDLVGILQSVLFSRWDELSTSHREEQLGMYEPSLVKQVCEAMKLVYPRGFKSEPTSSDRHLRLWDLLGVALDDALYHATLRFPVHWERDRAAAAQTYTSIIQATPPSTNEETTAAAPISVKSRDPACALQPLLSSAHASSAPEHSRVPLLRGSCPPAPAWLPQSALTNNNGTLNLSMAHTEVSRLRAVLLQRPGISRDRALDRLTYEGVMSTRAANALIDALIADGTIQVRAASHTCRDHPLLLASLLDDGTTSAATRKRLRGEEDEQSGHAAKMSQHLFWNVLRHTTTVSMNPLAILCPSMSGDSSRVPSSAVTISPSNDAGASVVLQ</sequence>
<accession>A0A0S4JEN7</accession>
<feature type="region of interest" description="Disordered" evidence="1">
    <location>
        <begin position="622"/>
        <end position="674"/>
    </location>
</feature>
<feature type="compositionally biased region" description="Basic and acidic residues" evidence="1">
    <location>
        <begin position="383"/>
        <end position="407"/>
    </location>
</feature>
<feature type="compositionally biased region" description="Polar residues" evidence="1">
    <location>
        <begin position="626"/>
        <end position="641"/>
    </location>
</feature>
<gene>
    <name evidence="2" type="ORF">BSAL_17135</name>
</gene>
<dbReference type="EMBL" id="CYKH01001671">
    <property type="protein sequence ID" value="CUG88757.1"/>
    <property type="molecule type" value="Genomic_DNA"/>
</dbReference>
<organism evidence="2 3">
    <name type="scientific">Bodo saltans</name>
    <name type="common">Flagellated protozoan</name>
    <dbReference type="NCBI Taxonomy" id="75058"/>
    <lineage>
        <taxon>Eukaryota</taxon>
        <taxon>Discoba</taxon>
        <taxon>Euglenozoa</taxon>
        <taxon>Kinetoplastea</taxon>
        <taxon>Metakinetoplastina</taxon>
        <taxon>Eubodonida</taxon>
        <taxon>Bodonidae</taxon>
        <taxon>Bodo</taxon>
    </lineage>
</organism>
<feature type="region of interest" description="Disordered" evidence="1">
    <location>
        <begin position="986"/>
        <end position="1017"/>
    </location>
</feature>
<feature type="compositionally biased region" description="Low complexity" evidence="1">
    <location>
        <begin position="408"/>
        <end position="418"/>
    </location>
</feature>
<dbReference type="VEuPathDB" id="TriTrypDB:BSAL_17135"/>
<name>A0A0S4JEN7_BODSA</name>
<dbReference type="Proteomes" id="UP000051952">
    <property type="component" value="Unassembled WGS sequence"/>
</dbReference>
<feature type="region of interest" description="Disordered" evidence="1">
    <location>
        <begin position="1472"/>
        <end position="1493"/>
    </location>
</feature>
<evidence type="ECO:0000313" key="3">
    <source>
        <dbReference type="Proteomes" id="UP000051952"/>
    </source>
</evidence>
<evidence type="ECO:0000256" key="1">
    <source>
        <dbReference type="SAM" id="MobiDB-lite"/>
    </source>
</evidence>
<feature type="region of interest" description="Disordered" evidence="1">
    <location>
        <begin position="383"/>
        <end position="418"/>
    </location>
</feature>
<keyword evidence="3" id="KW-1185">Reference proteome</keyword>
<proteinExistence type="predicted"/>